<dbReference type="AlphaFoldDB" id="A0AAD6UUW8"/>
<dbReference type="Proteomes" id="UP001219525">
    <property type="component" value="Unassembled WGS sequence"/>
</dbReference>
<accession>A0AAD6UUW8</accession>
<evidence type="ECO:0000256" key="1">
    <source>
        <dbReference type="SAM" id="MobiDB-lite"/>
    </source>
</evidence>
<feature type="domain" description="HNH nuclease" evidence="2">
    <location>
        <begin position="188"/>
        <end position="269"/>
    </location>
</feature>
<evidence type="ECO:0000259" key="2">
    <source>
        <dbReference type="Pfam" id="PF13391"/>
    </source>
</evidence>
<keyword evidence="4" id="KW-1185">Reference proteome</keyword>
<feature type="compositionally biased region" description="Polar residues" evidence="1">
    <location>
        <begin position="161"/>
        <end position="171"/>
    </location>
</feature>
<feature type="region of interest" description="Disordered" evidence="1">
    <location>
        <begin position="309"/>
        <end position="337"/>
    </location>
</feature>
<proteinExistence type="predicted"/>
<dbReference type="Pfam" id="PF13391">
    <property type="entry name" value="HNH_2"/>
    <property type="match status" value="1"/>
</dbReference>
<dbReference type="EMBL" id="JARJCW010000141">
    <property type="protein sequence ID" value="KAJ7190846.1"/>
    <property type="molecule type" value="Genomic_DNA"/>
</dbReference>
<name>A0AAD6UUW8_9AGAR</name>
<reference evidence="3" key="1">
    <citation type="submission" date="2023-03" db="EMBL/GenBank/DDBJ databases">
        <title>Massive genome expansion in bonnet fungi (Mycena s.s.) driven by repeated elements and novel gene families across ecological guilds.</title>
        <authorList>
            <consortium name="Lawrence Berkeley National Laboratory"/>
            <person name="Harder C.B."/>
            <person name="Miyauchi S."/>
            <person name="Viragh M."/>
            <person name="Kuo A."/>
            <person name="Thoen E."/>
            <person name="Andreopoulos B."/>
            <person name="Lu D."/>
            <person name="Skrede I."/>
            <person name="Drula E."/>
            <person name="Henrissat B."/>
            <person name="Morin E."/>
            <person name="Kohler A."/>
            <person name="Barry K."/>
            <person name="LaButti K."/>
            <person name="Morin E."/>
            <person name="Salamov A."/>
            <person name="Lipzen A."/>
            <person name="Mereny Z."/>
            <person name="Hegedus B."/>
            <person name="Baldrian P."/>
            <person name="Stursova M."/>
            <person name="Weitz H."/>
            <person name="Taylor A."/>
            <person name="Grigoriev I.V."/>
            <person name="Nagy L.G."/>
            <person name="Martin F."/>
            <person name="Kauserud H."/>
        </authorList>
    </citation>
    <scope>NUCLEOTIDE SEQUENCE</scope>
    <source>
        <strain evidence="3">9144</strain>
    </source>
</reference>
<organism evidence="3 4">
    <name type="scientific">Mycena pura</name>
    <dbReference type="NCBI Taxonomy" id="153505"/>
    <lineage>
        <taxon>Eukaryota</taxon>
        <taxon>Fungi</taxon>
        <taxon>Dikarya</taxon>
        <taxon>Basidiomycota</taxon>
        <taxon>Agaricomycotina</taxon>
        <taxon>Agaricomycetes</taxon>
        <taxon>Agaricomycetidae</taxon>
        <taxon>Agaricales</taxon>
        <taxon>Marasmiineae</taxon>
        <taxon>Mycenaceae</taxon>
        <taxon>Mycena</taxon>
    </lineage>
</organism>
<evidence type="ECO:0000313" key="4">
    <source>
        <dbReference type="Proteomes" id="UP001219525"/>
    </source>
</evidence>
<feature type="region of interest" description="Disordered" evidence="1">
    <location>
        <begin position="158"/>
        <end position="179"/>
    </location>
</feature>
<sequence length="368" mass="42345">MDRWFFSDARGGWGSYTGHIDRRCYPNSSNRGVHIWGSTTVDGEPRLVAGFATFNRLQVQEMLKFLGIIYKAESFPWVILNAKGLFFEADGAGGQILDFEDAASVTTTRTQNLRLDPKNVKVVPDGHYMWFRRNGTRLMNEMPVLKEWLLSSRVVTAPGSAKQSGSGTATPSRKDKIRPERRELDGRCRVTGRLALDRGEPRGKDWSALHSAHVFPLGWITELNLKQLFSTAAFKMVKELGLDKQDLLINTILMDARVHGWFDDYRFGIWPVEEDGQWYGKIFRFEHNQCDVDGEWLLAAARPAKCLRPAHGKRETGEQRQARERDEKDRKEDKTRYNMTNESALRELLKVHFETCLHWHVKGMGWDK</sequence>
<feature type="compositionally biased region" description="Basic and acidic residues" evidence="1">
    <location>
        <begin position="312"/>
        <end position="336"/>
    </location>
</feature>
<comment type="caution">
    <text evidence="3">The sequence shown here is derived from an EMBL/GenBank/DDBJ whole genome shotgun (WGS) entry which is preliminary data.</text>
</comment>
<dbReference type="InterPro" id="IPR003615">
    <property type="entry name" value="HNH_nuc"/>
</dbReference>
<gene>
    <name evidence="3" type="ORF">GGX14DRAFT_579439</name>
</gene>
<evidence type="ECO:0000313" key="3">
    <source>
        <dbReference type="EMBL" id="KAJ7190846.1"/>
    </source>
</evidence>
<protein>
    <recommendedName>
        <fullName evidence="2">HNH nuclease domain-containing protein</fullName>
    </recommendedName>
</protein>